<protein>
    <recommendedName>
        <fullName evidence="3">Cell division protein ZapE</fullName>
    </recommendedName>
    <alternativeName>
        <fullName evidence="3">Z ring-associated protein ZapE</fullName>
    </alternativeName>
</protein>
<dbReference type="Gene3D" id="3.40.50.300">
    <property type="entry name" value="P-loop containing nucleotide triphosphate hydrolases"/>
    <property type="match status" value="1"/>
</dbReference>
<dbReference type="GO" id="GO:0005524">
    <property type="term" value="F:ATP binding"/>
    <property type="evidence" value="ECO:0007669"/>
    <property type="project" value="UniProtKB-UniRule"/>
</dbReference>
<reference evidence="5" key="1">
    <citation type="journal article" date="2019" name="Int. J. Syst. Evol. Microbiol.">
        <title>The Global Catalogue of Microorganisms (GCM) 10K type strain sequencing project: providing services to taxonomists for standard genome sequencing and annotation.</title>
        <authorList>
            <consortium name="The Broad Institute Genomics Platform"/>
            <consortium name="The Broad Institute Genome Sequencing Center for Infectious Disease"/>
            <person name="Wu L."/>
            <person name="Ma J."/>
        </authorList>
    </citation>
    <scope>NUCLEOTIDE SEQUENCE [LARGE SCALE GENOMIC DNA]</scope>
    <source>
        <strain evidence="5">CGMCC 1.10130</strain>
    </source>
</reference>
<evidence type="ECO:0000256" key="1">
    <source>
        <dbReference type="ARBA" id="ARBA00022741"/>
    </source>
</evidence>
<dbReference type="InterPro" id="IPR030870">
    <property type="entry name" value="ZapE"/>
</dbReference>
<keyword evidence="1 3" id="KW-0547">Nucleotide-binding</keyword>
<keyword evidence="3" id="KW-0378">Hydrolase</keyword>
<dbReference type="GO" id="GO:0005737">
    <property type="term" value="C:cytoplasm"/>
    <property type="evidence" value="ECO:0007669"/>
    <property type="project" value="UniProtKB-SubCell"/>
</dbReference>
<gene>
    <name evidence="3 4" type="primary">zapE</name>
    <name evidence="4" type="ORF">GCM10011369_26580</name>
</gene>
<proteinExistence type="inferred from homology"/>
<dbReference type="EMBL" id="BMDX01000014">
    <property type="protein sequence ID" value="GGA83265.1"/>
    <property type="molecule type" value="Genomic_DNA"/>
</dbReference>
<dbReference type="Pfam" id="PF03969">
    <property type="entry name" value="AFG1_ATPase"/>
    <property type="match status" value="1"/>
</dbReference>
<dbReference type="GO" id="GO:0032153">
    <property type="term" value="C:cell division site"/>
    <property type="evidence" value="ECO:0007669"/>
    <property type="project" value="TreeGrafter"/>
</dbReference>
<comment type="subcellular location">
    <subcellularLocation>
        <location evidence="3">Cytoplasm</location>
    </subcellularLocation>
</comment>
<dbReference type="InterPro" id="IPR027417">
    <property type="entry name" value="P-loop_NTPase"/>
</dbReference>
<feature type="binding site" evidence="3">
    <location>
        <begin position="67"/>
        <end position="74"/>
    </location>
    <ligand>
        <name>ATP</name>
        <dbReference type="ChEBI" id="CHEBI:30616"/>
    </ligand>
</feature>
<dbReference type="GO" id="GO:0051301">
    <property type="term" value="P:cell division"/>
    <property type="evidence" value="ECO:0007669"/>
    <property type="project" value="UniProtKB-UniRule"/>
</dbReference>
<dbReference type="InterPro" id="IPR005654">
    <property type="entry name" value="ATPase_AFG1-like"/>
</dbReference>
<comment type="subunit">
    <text evidence="3">Interacts with FtsZ.</text>
</comment>
<dbReference type="PANTHER" id="PTHR12169">
    <property type="entry name" value="ATPASE N2B"/>
    <property type="match status" value="1"/>
</dbReference>
<keyword evidence="3 4" id="KW-0132">Cell division</keyword>
<dbReference type="HAMAP" id="MF_01919">
    <property type="entry name" value="ZapE"/>
    <property type="match status" value="1"/>
</dbReference>
<keyword evidence="3" id="KW-0131">Cell cycle</keyword>
<organism evidence="4 5">
    <name type="scientific">Neiella marina</name>
    <dbReference type="NCBI Taxonomy" id="508461"/>
    <lineage>
        <taxon>Bacteria</taxon>
        <taxon>Pseudomonadati</taxon>
        <taxon>Pseudomonadota</taxon>
        <taxon>Gammaproteobacteria</taxon>
        <taxon>Alteromonadales</taxon>
        <taxon>Echinimonadaceae</taxon>
        <taxon>Neiella</taxon>
    </lineage>
</organism>
<keyword evidence="5" id="KW-1185">Reference proteome</keyword>
<comment type="caution">
    <text evidence="4">The sequence shown here is derived from an EMBL/GenBank/DDBJ whole genome shotgun (WGS) entry which is preliminary data.</text>
</comment>
<sequence length="363" mass="41372">MARSPLQQYQYDLTHRGFSQDSAQANAVNELESLFQQLNKPSPKSSFWQRLQRKKTQHSTKGLYFWGGVGRGKTYLVDTFFESLPFENKLRLHFHRLMQQVHAELKTAAGQANPMELVAASFAERARVICVDEFFVSDITDAMLMAELLKGLFDRGVVLIATSNIVPNELYRNGLQRSRFLPAIALLEQHCKVVNVDAGVDYRLRLLTAAPCSYIPNDPAADQALTERFHQLAPEPGREGGTIDILGRAIDVRWHADDVLMIDFTSLCQTARSQLDYIEVATYFHTVLLTNIIAMNDSQNDAARRFISLIDELYDRRVKLLLSAEQPLANLYSGRGLEFEYKRCLSRLQEMQSEEYLALPHRP</sequence>
<keyword evidence="3" id="KW-0963">Cytoplasm</keyword>
<dbReference type="NCBIfam" id="NF040713">
    <property type="entry name" value="ZapE"/>
    <property type="match status" value="1"/>
</dbReference>
<evidence type="ECO:0000256" key="3">
    <source>
        <dbReference type="HAMAP-Rule" id="MF_01919"/>
    </source>
</evidence>
<comment type="similarity">
    <text evidence="3">Belongs to the AFG1 ATPase family. ZapE subfamily.</text>
</comment>
<evidence type="ECO:0000313" key="5">
    <source>
        <dbReference type="Proteomes" id="UP000619743"/>
    </source>
</evidence>
<evidence type="ECO:0000313" key="4">
    <source>
        <dbReference type="EMBL" id="GGA83265.1"/>
    </source>
</evidence>
<dbReference type="GO" id="GO:0016887">
    <property type="term" value="F:ATP hydrolysis activity"/>
    <property type="evidence" value="ECO:0007669"/>
    <property type="project" value="UniProtKB-UniRule"/>
</dbReference>
<dbReference type="SUPFAM" id="SSF52540">
    <property type="entry name" value="P-loop containing nucleoside triphosphate hydrolases"/>
    <property type="match status" value="1"/>
</dbReference>
<evidence type="ECO:0000256" key="2">
    <source>
        <dbReference type="ARBA" id="ARBA00022840"/>
    </source>
</evidence>
<dbReference type="PANTHER" id="PTHR12169:SF6">
    <property type="entry name" value="AFG1-LIKE ATPASE"/>
    <property type="match status" value="1"/>
</dbReference>
<keyword evidence="2 3" id="KW-0067">ATP-binding</keyword>
<accession>A0A8J2U787</accession>
<dbReference type="Proteomes" id="UP000619743">
    <property type="component" value="Unassembled WGS sequence"/>
</dbReference>
<name>A0A8J2U787_9GAMM</name>
<comment type="function">
    <text evidence="3">Reduces the stability of FtsZ polymers in the presence of ATP.</text>
</comment>
<dbReference type="AlphaFoldDB" id="A0A8J2U787"/>